<evidence type="ECO:0000259" key="2">
    <source>
        <dbReference type="Pfam" id="PF17667"/>
    </source>
</evidence>
<feature type="compositionally biased region" description="Polar residues" evidence="1">
    <location>
        <begin position="643"/>
        <end position="653"/>
    </location>
</feature>
<evidence type="ECO:0000313" key="3">
    <source>
        <dbReference type="EMBL" id="KAG5168740.1"/>
    </source>
</evidence>
<dbReference type="Gene3D" id="1.10.510.10">
    <property type="entry name" value="Transferase(Phosphotransferase) domain 1"/>
    <property type="match status" value="1"/>
</dbReference>
<gene>
    <name evidence="3" type="ORF">JR316_005292</name>
</gene>
<feature type="region of interest" description="Disordered" evidence="1">
    <location>
        <begin position="639"/>
        <end position="666"/>
    </location>
</feature>
<accession>A0A8H8CKT6</accession>
<name>A0A8H8CKT6_PSICU</name>
<dbReference type="Pfam" id="PF17667">
    <property type="entry name" value="Pkinase_fungal"/>
    <property type="match status" value="1"/>
</dbReference>
<dbReference type="InterPro" id="IPR008266">
    <property type="entry name" value="Tyr_kinase_AS"/>
</dbReference>
<protein>
    <recommendedName>
        <fullName evidence="2">Fungal-type protein kinase domain-containing protein</fullName>
    </recommendedName>
</protein>
<dbReference type="GO" id="GO:0004672">
    <property type="term" value="F:protein kinase activity"/>
    <property type="evidence" value="ECO:0007669"/>
    <property type="project" value="InterPro"/>
</dbReference>
<dbReference type="OrthoDB" id="2747778at2759"/>
<dbReference type="SUPFAM" id="SSF56112">
    <property type="entry name" value="Protein kinase-like (PK-like)"/>
    <property type="match status" value="1"/>
</dbReference>
<comment type="caution">
    <text evidence="3">The sequence shown here is derived from an EMBL/GenBank/DDBJ whole genome shotgun (WGS) entry which is preliminary data.</text>
</comment>
<reference evidence="3" key="1">
    <citation type="submission" date="2021-02" db="EMBL/GenBank/DDBJ databases">
        <title>Psilocybe cubensis genome.</title>
        <authorList>
            <person name="Mckernan K.J."/>
            <person name="Crawford S."/>
            <person name="Trippe A."/>
            <person name="Kane L.T."/>
            <person name="Mclaughlin S."/>
        </authorList>
    </citation>
    <scope>NUCLEOTIDE SEQUENCE [LARGE SCALE GENOMIC DNA]</scope>
    <source>
        <strain evidence="3">MGC-MH-2018</strain>
    </source>
</reference>
<dbReference type="AlphaFoldDB" id="A0A8H8CKT6"/>
<dbReference type="InterPro" id="IPR040976">
    <property type="entry name" value="Pkinase_fungal"/>
</dbReference>
<feature type="compositionally biased region" description="Basic and acidic residues" evidence="1">
    <location>
        <begin position="757"/>
        <end position="782"/>
    </location>
</feature>
<organism evidence="3">
    <name type="scientific">Psilocybe cubensis</name>
    <name type="common">Psychedelic mushroom</name>
    <name type="synonym">Stropharia cubensis</name>
    <dbReference type="NCBI Taxonomy" id="181762"/>
    <lineage>
        <taxon>Eukaryota</taxon>
        <taxon>Fungi</taxon>
        <taxon>Dikarya</taxon>
        <taxon>Basidiomycota</taxon>
        <taxon>Agaricomycotina</taxon>
        <taxon>Agaricomycetes</taxon>
        <taxon>Agaricomycetidae</taxon>
        <taxon>Agaricales</taxon>
        <taxon>Agaricineae</taxon>
        <taxon>Strophariaceae</taxon>
        <taxon>Psilocybe</taxon>
    </lineage>
</organism>
<sequence length="790" mass="89202">MSTVPLSPHWEDIVDESPHAPRIFPSYAYLHIDTFLHASKSYDKKTKEWTRMITVANASTLVNALFMPLEDIINEILCHFQEKDALVRNEIIQTHENRLSVIEDDDVEEEEYSRRVSANKISPDMAIMGRGANFFIHDKYPTVPAYTHCLVPVEVKRESDFDYEAAVTQVQRYARKCFAHQPHRRWVPTVIFTEMNAHLVIHDRSGTLTFDRPINYHKDPLAFVRLLLGVSTAVDDLRKSSFDPRIYWEEPRGWPIIIVMRIEGVSDSQKTTSESQLVYSEYQTAGKVPMVRPFDPRGTVCWRALPVSAEHMNLIGPVLIKDSWRDAKRQSEWELLEEVKGLDGVGQMVTYEEDVDFSISQFRNHITQGLYGERNPYRKDRIFTRLVLKHYGRSVKYFSSKLQLLHALYDAVAGHKRMWLKGVLHRDISLENILFGQEGAQVGNRGILIDLDSAIKVNDSQRSNTATRSGRLRPGTCTYQSIALLYGPQWDISGVESPPQDHLDDLESFFYVLAWICMRYNGPGIKAQNTAKYLDKWDSSNTALCAEIKEGLLSAPLAYLQPYFAKDKIFLRLVADLAKVCVRHVTEKLKVVDSMGEFPDLVEIHQAQVASSGKDHDEFLAIIGKAINALEKATKAQKPFKASRNTQPATTAQVVAGGSGVTPTEEPTKFGAALKPAEKKKESLAVFKKSNDHNLNASVAPVTQRPEPSPLGDCSNVTPQTPSKKEVVSASTSNIAHKLSKAREKKRKITMDDSDAEDSKLEEVQKRSKVNHLKENRSDYKGECSSGSAK</sequence>
<feature type="region of interest" description="Disordered" evidence="1">
    <location>
        <begin position="695"/>
        <end position="790"/>
    </location>
</feature>
<dbReference type="EMBL" id="JAFIQS010000005">
    <property type="protein sequence ID" value="KAG5168740.1"/>
    <property type="molecule type" value="Genomic_DNA"/>
</dbReference>
<feature type="domain" description="Fungal-type protein kinase" evidence="2">
    <location>
        <begin position="140"/>
        <end position="517"/>
    </location>
</feature>
<dbReference type="PANTHER" id="PTHR38248:SF2">
    <property type="entry name" value="FUNK1 11"/>
    <property type="match status" value="1"/>
</dbReference>
<dbReference type="InterPro" id="IPR011009">
    <property type="entry name" value="Kinase-like_dom_sf"/>
</dbReference>
<feature type="compositionally biased region" description="Basic residues" evidence="1">
    <location>
        <begin position="738"/>
        <end position="748"/>
    </location>
</feature>
<evidence type="ECO:0000256" key="1">
    <source>
        <dbReference type="SAM" id="MobiDB-lite"/>
    </source>
</evidence>
<dbReference type="PROSITE" id="PS00109">
    <property type="entry name" value="PROTEIN_KINASE_TYR"/>
    <property type="match status" value="1"/>
</dbReference>
<proteinExistence type="predicted"/>
<dbReference type="PANTHER" id="PTHR38248">
    <property type="entry name" value="FUNK1 6"/>
    <property type="match status" value="1"/>
</dbReference>